<dbReference type="EMBL" id="JAPHNI010000686">
    <property type="protein sequence ID" value="KAJ8108869.1"/>
    <property type="molecule type" value="Genomic_DNA"/>
</dbReference>
<reference evidence="1" key="1">
    <citation type="submission" date="2022-11" db="EMBL/GenBank/DDBJ databases">
        <title>Genome Sequence of Boeremia exigua.</title>
        <authorList>
            <person name="Buettner E."/>
        </authorList>
    </citation>
    <scope>NUCLEOTIDE SEQUENCE</scope>
    <source>
        <strain evidence="1">CU02</strain>
    </source>
</reference>
<sequence length="163" mass="18158">MFSGTTKKLKIKRKTYDQTTGKQSTENRILEVPIKKGLKAGSKIKFSDVGDQVEGGTQDLHFVVSEKAHPLYTRDGDDIKHTIELNLKEALTGWRRTVTTIDGKQLSVGSSGPTGPTWTERYPNQGMPKSKKPTERGDFVVGVKIKFPTSLTQQQKEQLQAIL</sequence>
<comment type="caution">
    <text evidence="1">The sequence shown here is derived from an EMBL/GenBank/DDBJ whole genome shotgun (WGS) entry which is preliminary data.</text>
</comment>
<protein>
    <submittedName>
        <fullName evidence="1">Uncharacterized protein</fullName>
    </submittedName>
</protein>
<proteinExistence type="predicted"/>
<accession>A0ACC2I1I0</accession>
<dbReference type="Proteomes" id="UP001153331">
    <property type="component" value="Unassembled WGS sequence"/>
</dbReference>
<organism evidence="1 2">
    <name type="scientific">Boeremia exigua</name>
    <dbReference type="NCBI Taxonomy" id="749465"/>
    <lineage>
        <taxon>Eukaryota</taxon>
        <taxon>Fungi</taxon>
        <taxon>Dikarya</taxon>
        <taxon>Ascomycota</taxon>
        <taxon>Pezizomycotina</taxon>
        <taxon>Dothideomycetes</taxon>
        <taxon>Pleosporomycetidae</taxon>
        <taxon>Pleosporales</taxon>
        <taxon>Pleosporineae</taxon>
        <taxon>Didymellaceae</taxon>
        <taxon>Boeremia</taxon>
    </lineage>
</organism>
<evidence type="ECO:0000313" key="1">
    <source>
        <dbReference type="EMBL" id="KAJ8108869.1"/>
    </source>
</evidence>
<name>A0ACC2I1I0_9PLEO</name>
<evidence type="ECO:0000313" key="2">
    <source>
        <dbReference type="Proteomes" id="UP001153331"/>
    </source>
</evidence>
<keyword evidence="2" id="KW-1185">Reference proteome</keyword>
<gene>
    <name evidence="1" type="ORF">OPT61_g7875</name>
</gene>